<dbReference type="AlphaFoldDB" id="A0A1D2MBR0"/>
<evidence type="ECO:0000256" key="5">
    <source>
        <dbReference type="ARBA" id="ARBA00033740"/>
    </source>
</evidence>
<dbReference type="GO" id="GO:0046872">
    <property type="term" value="F:metal ion binding"/>
    <property type="evidence" value="ECO:0007669"/>
    <property type="project" value="UniProtKB-KW"/>
</dbReference>
<dbReference type="InterPro" id="IPR000092">
    <property type="entry name" value="Polyprenyl_synt"/>
</dbReference>
<dbReference type="InterPro" id="IPR039702">
    <property type="entry name" value="FPS1-like"/>
</dbReference>
<organism evidence="8 9">
    <name type="scientific">Orchesella cincta</name>
    <name type="common">Springtail</name>
    <name type="synonym">Podura cincta</name>
    <dbReference type="NCBI Taxonomy" id="48709"/>
    <lineage>
        <taxon>Eukaryota</taxon>
        <taxon>Metazoa</taxon>
        <taxon>Ecdysozoa</taxon>
        <taxon>Arthropoda</taxon>
        <taxon>Hexapoda</taxon>
        <taxon>Collembola</taxon>
        <taxon>Entomobryomorpha</taxon>
        <taxon>Entomobryoidea</taxon>
        <taxon>Orchesellidae</taxon>
        <taxon>Orchesellinae</taxon>
        <taxon>Orchesella</taxon>
    </lineage>
</organism>
<dbReference type="GO" id="GO:0042811">
    <property type="term" value="P:pheromone biosynthetic process"/>
    <property type="evidence" value="ECO:0007669"/>
    <property type="project" value="UniProtKB-ARBA"/>
</dbReference>
<keyword evidence="9" id="KW-1185">Reference proteome</keyword>
<dbReference type="InterPro" id="IPR008949">
    <property type="entry name" value="Isoprenoid_synthase_dom_sf"/>
</dbReference>
<reference evidence="8 9" key="1">
    <citation type="journal article" date="2016" name="Genome Biol. Evol.">
        <title>Gene Family Evolution Reflects Adaptation to Soil Environmental Stressors in the Genome of the Collembolan Orchesella cincta.</title>
        <authorList>
            <person name="Faddeeva-Vakhrusheva A."/>
            <person name="Derks M.F."/>
            <person name="Anvar S.Y."/>
            <person name="Agamennone V."/>
            <person name="Suring W."/>
            <person name="Smit S."/>
            <person name="van Straalen N.M."/>
            <person name="Roelofs D."/>
        </authorList>
    </citation>
    <scope>NUCLEOTIDE SEQUENCE [LARGE SCALE GENOMIC DNA]</scope>
    <source>
        <tissue evidence="8">Mixed pool</tissue>
    </source>
</reference>
<dbReference type="GO" id="GO:0004337">
    <property type="term" value="F:(2E,6E)-farnesyl diphosphate synthase activity"/>
    <property type="evidence" value="ECO:0007669"/>
    <property type="project" value="TreeGrafter"/>
</dbReference>
<protein>
    <recommendedName>
        <fullName evidence="6">Farnesyl pyrophosphate synthase</fullName>
    </recommendedName>
</protein>
<dbReference type="STRING" id="48709.A0A1D2MBR0"/>
<dbReference type="Gene3D" id="1.10.600.10">
    <property type="entry name" value="Farnesyl Diphosphate Synthase"/>
    <property type="match status" value="1"/>
</dbReference>
<evidence type="ECO:0000313" key="8">
    <source>
        <dbReference type="EMBL" id="ODM90436.1"/>
    </source>
</evidence>
<evidence type="ECO:0000313" key="9">
    <source>
        <dbReference type="Proteomes" id="UP000094527"/>
    </source>
</evidence>
<dbReference type="Pfam" id="PF00348">
    <property type="entry name" value="polyprenyl_synt"/>
    <property type="match status" value="1"/>
</dbReference>
<sequence length="257" mass="29456">MVTFCLVADDIMDRSETRRGKPCWYRVEDIGVLAVNDAFLIEHTLYRILSKYFGTHPRYTDFLDIFLEVSYKTVLGQCLDTEAERIGLNRELMDRYKKIAHYKTSFYTIYLPMALATTLLGINGKDGFLKKVEDVAKDIGFLFQIQDDYLDCYGNETVTGKIGTDIQNGKCTWLYVNAIELASPNQLSILENNYGHEESSCVAEIKAIYDELCLQIVYNHTVAALRIEIGEKLEAMGCETIEKAVFCMLEIFHNRNK</sequence>
<evidence type="ECO:0000256" key="4">
    <source>
        <dbReference type="ARBA" id="ARBA00022842"/>
    </source>
</evidence>
<dbReference type="GO" id="GO:0004161">
    <property type="term" value="F:dimethylallyltranstransferase activity"/>
    <property type="evidence" value="ECO:0007669"/>
    <property type="project" value="TreeGrafter"/>
</dbReference>
<dbReference type="SFLD" id="SFLDS00005">
    <property type="entry name" value="Isoprenoid_Synthase_Type_I"/>
    <property type="match status" value="1"/>
</dbReference>
<keyword evidence="2 7" id="KW-0808">Transferase</keyword>
<comment type="similarity">
    <text evidence="7">Belongs to the FPP/GGPP synthase family.</text>
</comment>
<evidence type="ECO:0000256" key="2">
    <source>
        <dbReference type="ARBA" id="ARBA00022679"/>
    </source>
</evidence>
<dbReference type="InterPro" id="IPR033749">
    <property type="entry name" value="Polyprenyl_synt_CS"/>
</dbReference>
<name>A0A1D2MBR0_ORCCI</name>
<dbReference type="OrthoDB" id="10257492at2759"/>
<dbReference type="SUPFAM" id="SSF48576">
    <property type="entry name" value="Terpenoid synthases"/>
    <property type="match status" value="1"/>
</dbReference>
<dbReference type="OMA" id="ENNYGHE"/>
<dbReference type="Proteomes" id="UP000094527">
    <property type="component" value="Unassembled WGS sequence"/>
</dbReference>
<evidence type="ECO:0000256" key="3">
    <source>
        <dbReference type="ARBA" id="ARBA00022723"/>
    </source>
</evidence>
<dbReference type="PROSITE" id="PS00723">
    <property type="entry name" value="POLYPRENYL_SYNTHASE_1"/>
    <property type="match status" value="1"/>
</dbReference>
<keyword evidence="4" id="KW-0460">Magnesium</keyword>
<evidence type="ECO:0000256" key="6">
    <source>
        <dbReference type="ARBA" id="ARBA00034546"/>
    </source>
</evidence>
<comment type="caution">
    <text evidence="8">The sequence shown here is derived from an EMBL/GenBank/DDBJ whole genome shotgun (WGS) entry which is preliminary data.</text>
</comment>
<dbReference type="EMBL" id="LJIJ01001974">
    <property type="protein sequence ID" value="ODM90436.1"/>
    <property type="molecule type" value="Genomic_DNA"/>
</dbReference>
<dbReference type="GO" id="GO:0045337">
    <property type="term" value="P:farnesyl diphosphate biosynthetic process"/>
    <property type="evidence" value="ECO:0007669"/>
    <property type="project" value="TreeGrafter"/>
</dbReference>
<comment type="pathway">
    <text evidence="5">Pheromone biosynthesis.</text>
</comment>
<proteinExistence type="inferred from homology"/>
<dbReference type="PANTHER" id="PTHR11525">
    <property type="entry name" value="FARNESYL-PYROPHOSPHATE SYNTHETASE"/>
    <property type="match status" value="1"/>
</dbReference>
<dbReference type="PANTHER" id="PTHR11525:SF0">
    <property type="entry name" value="FARNESYL PYROPHOSPHATE SYNTHASE"/>
    <property type="match status" value="1"/>
</dbReference>
<dbReference type="PROSITE" id="PS00444">
    <property type="entry name" value="POLYPRENYL_SYNTHASE_2"/>
    <property type="match status" value="1"/>
</dbReference>
<keyword evidence="3" id="KW-0479">Metal-binding</keyword>
<gene>
    <name evidence="8" type="ORF">Ocin01_16244</name>
</gene>
<accession>A0A1D2MBR0</accession>
<evidence type="ECO:0000256" key="7">
    <source>
        <dbReference type="RuleBase" id="RU004466"/>
    </source>
</evidence>
<comment type="cofactor">
    <cofactor evidence="1">
        <name>Mg(2+)</name>
        <dbReference type="ChEBI" id="CHEBI:18420"/>
    </cofactor>
</comment>
<dbReference type="GO" id="GO:0005737">
    <property type="term" value="C:cytoplasm"/>
    <property type="evidence" value="ECO:0007669"/>
    <property type="project" value="TreeGrafter"/>
</dbReference>
<evidence type="ECO:0000256" key="1">
    <source>
        <dbReference type="ARBA" id="ARBA00001946"/>
    </source>
</evidence>